<protein>
    <submittedName>
        <fullName evidence="2">Alkylation response protein AidB-like acyl-CoA dehydrogenase</fullName>
    </submittedName>
</protein>
<evidence type="ECO:0000313" key="3">
    <source>
        <dbReference type="Proteomes" id="UP000520814"/>
    </source>
</evidence>
<dbReference type="InterPro" id="IPR036250">
    <property type="entry name" value="AcylCo_DH-like_C"/>
</dbReference>
<evidence type="ECO:0000259" key="1">
    <source>
        <dbReference type="Pfam" id="PF02771"/>
    </source>
</evidence>
<dbReference type="GO" id="GO:0050660">
    <property type="term" value="F:flavin adenine dinucleotide binding"/>
    <property type="evidence" value="ECO:0007669"/>
    <property type="project" value="InterPro"/>
</dbReference>
<dbReference type="PANTHER" id="PTHR43884:SF12">
    <property type="entry name" value="ISOVALERYL-COA DEHYDROGENASE, MITOCHONDRIAL-RELATED"/>
    <property type="match status" value="1"/>
</dbReference>
<reference evidence="2 3" key="1">
    <citation type="submission" date="2020-08" db="EMBL/GenBank/DDBJ databases">
        <title>Genomic Encyclopedia of Type Strains, Phase IV (KMG-IV): sequencing the most valuable type-strain genomes for metagenomic binning, comparative biology and taxonomic classification.</title>
        <authorList>
            <person name="Goeker M."/>
        </authorList>
    </citation>
    <scope>NUCLEOTIDE SEQUENCE [LARGE SCALE GENOMIC DNA]</scope>
    <source>
        <strain evidence="2 3">DSM 23562</strain>
    </source>
</reference>
<accession>A0A7W9ST61</accession>
<dbReference type="Pfam" id="PF02771">
    <property type="entry name" value="Acyl-CoA_dh_N"/>
    <property type="match status" value="1"/>
</dbReference>
<dbReference type="AlphaFoldDB" id="A0A7W9ST61"/>
<evidence type="ECO:0000313" key="2">
    <source>
        <dbReference type="EMBL" id="MBB6051818.1"/>
    </source>
</evidence>
<dbReference type="SUPFAM" id="SSF47203">
    <property type="entry name" value="Acyl-CoA dehydrogenase C-terminal domain-like"/>
    <property type="match status" value="1"/>
</dbReference>
<proteinExistence type="predicted"/>
<dbReference type="InterPro" id="IPR013786">
    <property type="entry name" value="AcylCoA_DH/ox_N"/>
</dbReference>
<dbReference type="SUPFAM" id="SSF56645">
    <property type="entry name" value="Acyl-CoA dehydrogenase NM domain-like"/>
    <property type="match status" value="1"/>
</dbReference>
<dbReference type="InterPro" id="IPR009100">
    <property type="entry name" value="AcylCoA_DH/oxidase_NM_dom_sf"/>
</dbReference>
<dbReference type="GO" id="GO:0003995">
    <property type="term" value="F:acyl-CoA dehydrogenase activity"/>
    <property type="evidence" value="ECO:0007669"/>
    <property type="project" value="TreeGrafter"/>
</dbReference>
<gene>
    <name evidence="2" type="ORF">HNQ39_003628</name>
</gene>
<keyword evidence="3" id="KW-1185">Reference proteome</keyword>
<dbReference type="InterPro" id="IPR037069">
    <property type="entry name" value="AcylCoA_DH/ox_N_sf"/>
</dbReference>
<dbReference type="InterPro" id="IPR046373">
    <property type="entry name" value="Acyl-CoA_Oxase/DH_mid-dom_sf"/>
</dbReference>
<feature type="domain" description="Acyl-CoA dehydrogenase/oxidase N-terminal" evidence="1">
    <location>
        <begin position="2"/>
        <end position="105"/>
    </location>
</feature>
<dbReference type="Gene3D" id="1.10.540.10">
    <property type="entry name" value="Acyl-CoA dehydrogenase/oxidase, N-terminal domain"/>
    <property type="match status" value="1"/>
</dbReference>
<dbReference type="EMBL" id="JACHGW010000003">
    <property type="protein sequence ID" value="MBB6051818.1"/>
    <property type="molecule type" value="Genomic_DNA"/>
</dbReference>
<dbReference type="Gene3D" id="2.40.110.10">
    <property type="entry name" value="Butyryl-CoA Dehydrogenase, subunit A, domain 2"/>
    <property type="match status" value="1"/>
</dbReference>
<dbReference type="PANTHER" id="PTHR43884">
    <property type="entry name" value="ACYL-COA DEHYDROGENASE"/>
    <property type="match status" value="1"/>
</dbReference>
<dbReference type="Gene3D" id="1.20.140.10">
    <property type="entry name" value="Butyryl-CoA Dehydrogenase, subunit A, domain 3"/>
    <property type="match status" value="1"/>
</dbReference>
<comment type="caution">
    <text evidence="2">The sequence shown here is derived from an EMBL/GenBank/DDBJ whole genome shotgun (WGS) entry which is preliminary data.</text>
</comment>
<sequence>MTEQELARLAEAQRICDDLLEPNAERVDQSGLVPRENLESLAAAGLADGTFGGDAFRRGLVEALCGACGTTYFVLIQHLGSCGQLANSANPSLRERFLAEMITGKHYVGVGFGHLRRPQPMLRATPVDGGWLLNGTAPWVTGWPVLSATIYGAHLPDDKHIYLYVPATLSAHQRVSAPLPLCAMNATETVEATLTDLFVPESDWVRDSSPEQLAASDTANLCNNVAPMFGVTQGSIRLLRQLATKKPFPVLAQAADALESELAQCRERCFTLADGDRSALDWREQALQARAWAIELGVRAAHTGVAAASGGANSLDHPAQRRMREAMFYTLFQQTSEILQGTVARLARLGSD</sequence>
<organism evidence="2 3">
    <name type="scientific">Armatimonas rosea</name>
    <dbReference type="NCBI Taxonomy" id="685828"/>
    <lineage>
        <taxon>Bacteria</taxon>
        <taxon>Bacillati</taxon>
        <taxon>Armatimonadota</taxon>
        <taxon>Armatimonadia</taxon>
        <taxon>Armatimonadales</taxon>
        <taxon>Armatimonadaceae</taxon>
        <taxon>Armatimonas</taxon>
    </lineage>
</organism>
<dbReference type="Proteomes" id="UP000520814">
    <property type="component" value="Unassembled WGS sequence"/>
</dbReference>
<dbReference type="RefSeq" id="WP_184199615.1">
    <property type="nucleotide sequence ID" value="NZ_JACHGW010000003.1"/>
</dbReference>
<name>A0A7W9ST61_ARMRO</name>